<sequence>MKPTEIEKRFFYYFYPIHMASLAAIGTSLCLLGCSPTIPVTNSDVTGILALQPTLTASQSQVLPVSAKAKIADRLIKLELATTPEQQTMGLMYRTFLPDDKGMLFKFKTRQKVKFWMKNCKISLDMIFMQNEIVTAIQPAAPPCNTDSCPTYGPDTMVDRVIELRGRRATELGVKVGDRITIKFIQK</sequence>
<keyword evidence="1" id="KW-0472">Membrane</keyword>
<accession>A0ABU8YWB6</accession>
<keyword evidence="1" id="KW-1133">Transmembrane helix</keyword>
<dbReference type="InterPro" id="IPR038695">
    <property type="entry name" value="Saro_0823-like_sf"/>
</dbReference>
<dbReference type="Proteomes" id="UP001384579">
    <property type="component" value="Unassembled WGS sequence"/>
</dbReference>
<proteinExistence type="predicted"/>
<comment type="caution">
    <text evidence="2">The sequence shown here is derived from an EMBL/GenBank/DDBJ whole genome shotgun (WGS) entry which is preliminary data.</text>
</comment>
<dbReference type="PANTHER" id="PTHR37953">
    <property type="entry name" value="UPF0127 PROTEIN MJ1496"/>
    <property type="match status" value="1"/>
</dbReference>
<evidence type="ECO:0000313" key="3">
    <source>
        <dbReference type="Proteomes" id="UP001384579"/>
    </source>
</evidence>
<feature type="transmembrane region" description="Helical" evidence="1">
    <location>
        <begin position="12"/>
        <end position="38"/>
    </location>
</feature>
<organism evidence="2 3">
    <name type="scientific">Microcoleus anatoxicus PTRS2</name>
    <dbReference type="NCBI Taxonomy" id="2705321"/>
    <lineage>
        <taxon>Bacteria</taxon>
        <taxon>Bacillati</taxon>
        <taxon>Cyanobacteriota</taxon>
        <taxon>Cyanophyceae</taxon>
        <taxon>Oscillatoriophycideae</taxon>
        <taxon>Oscillatoriales</taxon>
        <taxon>Microcoleaceae</taxon>
        <taxon>Microcoleus</taxon>
        <taxon>Microcoleus anatoxicus</taxon>
    </lineage>
</organism>
<dbReference type="Pfam" id="PF02643">
    <property type="entry name" value="DUF192"/>
    <property type="match status" value="1"/>
</dbReference>
<gene>
    <name evidence="2" type="ORF">WMG39_27175</name>
</gene>
<keyword evidence="3" id="KW-1185">Reference proteome</keyword>
<dbReference type="Gene3D" id="2.60.120.1140">
    <property type="entry name" value="Protein of unknown function DUF192"/>
    <property type="match status" value="1"/>
</dbReference>
<dbReference type="PANTHER" id="PTHR37953:SF1">
    <property type="entry name" value="UPF0127 PROTEIN MJ1496"/>
    <property type="match status" value="1"/>
</dbReference>
<dbReference type="InterPro" id="IPR003795">
    <property type="entry name" value="DUF192"/>
</dbReference>
<evidence type="ECO:0000256" key="1">
    <source>
        <dbReference type="SAM" id="Phobius"/>
    </source>
</evidence>
<dbReference type="EMBL" id="JBBLXS010000641">
    <property type="protein sequence ID" value="MEK0188498.1"/>
    <property type="molecule type" value="Genomic_DNA"/>
</dbReference>
<reference evidence="2 3" key="1">
    <citation type="journal article" date="2020" name="Harmful Algae">
        <title>Molecular and morphological characterization of a novel dihydroanatoxin-a producing Microcoleus species (cyanobacteria) from the Russian River, California, USA.</title>
        <authorList>
            <person name="Conklin K.Y."/>
            <person name="Stancheva R."/>
            <person name="Otten T.G."/>
            <person name="Fadness R."/>
            <person name="Boyer G.L."/>
            <person name="Read B."/>
            <person name="Zhang X."/>
            <person name="Sheath R.G."/>
        </authorList>
    </citation>
    <scope>NUCLEOTIDE SEQUENCE [LARGE SCALE GENOMIC DNA]</scope>
    <source>
        <strain evidence="2 3">PTRS2</strain>
    </source>
</reference>
<keyword evidence="1" id="KW-0812">Transmembrane</keyword>
<evidence type="ECO:0000313" key="2">
    <source>
        <dbReference type="EMBL" id="MEK0188498.1"/>
    </source>
</evidence>
<protein>
    <submittedName>
        <fullName evidence="2">DUF192 domain-containing protein</fullName>
    </submittedName>
</protein>
<dbReference type="RefSeq" id="WP_340526209.1">
    <property type="nucleotide sequence ID" value="NZ_JBBLXS010000641.1"/>
</dbReference>
<name>A0ABU8YWB6_9CYAN</name>